<comment type="caution">
    <text evidence="3">The sequence shown here is derived from an EMBL/GenBank/DDBJ whole genome shotgun (WGS) entry which is preliminary data.</text>
</comment>
<keyword evidence="4" id="KW-1185">Reference proteome</keyword>
<reference evidence="3 4" key="1">
    <citation type="submission" date="2018-11" db="EMBL/GenBank/DDBJ databases">
        <title>YIM 102482-1 draft genome.</title>
        <authorList>
            <person name="Li G."/>
            <person name="Jiang Y."/>
        </authorList>
    </citation>
    <scope>NUCLEOTIDE SEQUENCE [LARGE SCALE GENOMIC DNA]</scope>
    <source>
        <strain evidence="3 4">YIM 102482-1</strain>
    </source>
</reference>
<name>A0A3P3VUZ5_9MICO</name>
<dbReference type="Gene3D" id="3.40.50.2300">
    <property type="match status" value="1"/>
</dbReference>
<dbReference type="SUPFAM" id="SSF52788">
    <property type="entry name" value="Phosphotyrosine protein phosphatases I"/>
    <property type="match status" value="1"/>
</dbReference>
<gene>
    <name evidence="3" type="ORF">EG850_08275</name>
</gene>
<evidence type="ECO:0000256" key="1">
    <source>
        <dbReference type="ARBA" id="ARBA00022849"/>
    </source>
</evidence>
<proteinExistence type="predicted"/>
<evidence type="ECO:0000313" key="3">
    <source>
        <dbReference type="EMBL" id="RRJ86632.1"/>
    </source>
</evidence>
<keyword evidence="1" id="KW-0059">Arsenical resistance</keyword>
<dbReference type="AlphaFoldDB" id="A0A3P3VUZ5"/>
<dbReference type="PANTHER" id="PTHR43428:SF1">
    <property type="entry name" value="ARSENATE REDUCTASE"/>
    <property type="match status" value="1"/>
</dbReference>
<dbReference type="PANTHER" id="PTHR43428">
    <property type="entry name" value="ARSENATE REDUCTASE"/>
    <property type="match status" value="1"/>
</dbReference>
<dbReference type="EMBL" id="RQVS01000008">
    <property type="protein sequence ID" value="RRJ86632.1"/>
    <property type="molecule type" value="Genomic_DNA"/>
</dbReference>
<dbReference type="RefSeq" id="WP_124972409.1">
    <property type="nucleotide sequence ID" value="NZ_RQVS01000008.1"/>
</dbReference>
<organism evidence="3 4">
    <name type="scientific">Gulosibacter macacae</name>
    <dbReference type="NCBI Taxonomy" id="2488791"/>
    <lineage>
        <taxon>Bacteria</taxon>
        <taxon>Bacillati</taxon>
        <taxon>Actinomycetota</taxon>
        <taxon>Actinomycetes</taxon>
        <taxon>Micrococcales</taxon>
        <taxon>Microbacteriaceae</taxon>
        <taxon>Gulosibacter</taxon>
    </lineage>
</organism>
<dbReference type="InterPro" id="IPR023485">
    <property type="entry name" value="Ptyr_pPase"/>
</dbReference>
<dbReference type="GO" id="GO:0046685">
    <property type="term" value="P:response to arsenic-containing substance"/>
    <property type="evidence" value="ECO:0007669"/>
    <property type="project" value="UniProtKB-KW"/>
</dbReference>
<sequence>MPTPSVLFVCVKNGGKSQMAAALMRKISGDAITVHSAGTQPGSSLNEASRASVAELGATFDGEYTKPIDPALLDSVDRVVIIGTEAQIEHPGAAPIEVWDTDEPSLRGIEGDERMRLIRDDILARAKQLRAELLDGARGE</sequence>
<dbReference type="SMART" id="SM00226">
    <property type="entry name" value="LMWPc"/>
    <property type="match status" value="1"/>
</dbReference>
<dbReference type="InterPro" id="IPR036196">
    <property type="entry name" value="Ptyr_pPase_sf"/>
</dbReference>
<evidence type="ECO:0000259" key="2">
    <source>
        <dbReference type="SMART" id="SM00226"/>
    </source>
</evidence>
<feature type="domain" description="Phosphotyrosine protein phosphatase I" evidence="2">
    <location>
        <begin position="4"/>
        <end position="132"/>
    </location>
</feature>
<dbReference type="Pfam" id="PF01451">
    <property type="entry name" value="LMWPc"/>
    <property type="match status" value="1"/>
</dbReference>
<evidence type="ECO:0000313" key="4">
    <source>
        <dbReference type="Proteomes" id="UP000274391"/>
    </source>
</evidence>
<dbReference type="Proteomes" id="UP000274391">
    <property type="component" value="Unassembled WGS sequence"/>
</dbReference>
<dbReference type="OrthoDB" id="9799372at2"/>
<accession>A0A3P3VUZ5</accession>
<protein>
    <submittedName>
        <fullName evidence="3">Low molecular weight phosphatase family protein</fullName>
    </submittedName>
</protein>